<dbReference type="PANTHER" id="PTHR43668:SF2">
    <property type="entry name" value="ALLANTOINASE"/>
    <property type="match status" value="1"/>
</dbReference>
<evidence type="ECO:0000259" key="7">
    <source>
        <dbReference type="Pfam" id="PF12890"/>
    </source>
</evidence>
<dbReference type="GO" id="GO:0005737">
    <property type="term" value="C:cytoplasm"/>
    <property type="evidence" value="ECO:0007669"/>
    <property type="project" value="TreeGrafter"/>
</dbReference>
<dbReference type="PANTHER" id="PTHR43668">
    <property type="entry name" value="ALLANTOINASE"/>
    <property type="match status" value="1"/>
</dbReference>
<dbReference type="InterPro" id="IPR024403">
    <property type="entry name" value="DHOase_cat"/>
</dbReference>
<dbReference type="Proteomes" id="UP000319296">
    <property type="component" value="Unassembled WGS sequence"/>
</dbReference>
<feature type="binding site" evidence="6">
    <location>
        <position position="309"/>
    </location>
    <ligand>
        <name>Zn(2+)</name>
        <dbReference type="ChEBI" id="CHEBI:29105"/>
        <label>1</label>
    </ligand>
</feature>
<keyword evidence="3 6" id="KW-0479">Metal-binding</keyword>
<dbReference type="UniPathway" id="UPA00070">
    <property type="reaction ID" value="UER00117"/>
</dbReference>
<feature type="binding site" evidence="6">
    <location>
        <position position="183"/>
    </location>
    <ligand>
        <name>Zn(2+)</name>
        <dbReference type="ChEBI" id="CHEBI:29105"/>
        <label>2</label>
    </ligand>
</feature>
<organism evidence="8 9">
    <name type="scientific">Candidatus Acididesulfobacter diazotrophicus</name>
    <dbReference type="NCBI Taxonomy" id="2597226"/>
    <lineage>
        <taxon>Bacteria</taxon>
        <taxon>Deltaproteobacteria</taxon>
        <taxon>Candidatus Acidulodesulfobacterales</taxon>
        <taxon>Candidatus Acididesulfobacter</taxon>
    </lineage>
</organism>
<reference evidence="8 9" key="1">
    <citation type="journal article" date="2019" name="ISME J.">
        <title>Insights into ecological role of a new deltaproteobacterial order Candidatus Acidulodesulfobacterales by metagenomics and metatranscriptomics.</title>
        <authorList>
            <person name="Tan S."/>
            <person name="Liu J."/>
            <person name="Fang Y."/>
            <person name="Hedlund B.P."/>
            <person name="Lian Z.H."/>
            <person name="Huang L.Y."/>
            <person name="Li J.T."/>
            <person name="Huang L.N."/>
            <person name="Li W.J."/>
            <person name="Jiang H.C."/>
            <person name="Dong H.L."/>
            <person name="Shu W.S."/>
        </authorList>
    </citation>
    <scope>NUCLEOTIDE SEQUENCE [LARGE SCALE GENOMIC DNA]</scope>
    <source>
        <strain evidence="8">AP1</strain>
    </source>
</reference>
<protein>
    <recommendedName>
        <fullName evidence="6">Dihydroorotase</fullName>
        <shortName evidence="6">DHOase</shortName>
        <ecNumber evidence="6">3.5.2.3</ecNumber>
    </recommendedName>
</protein>
<proteinExistence type="inferred from homology"/>
<gene>
    <name evidence="6" type="primary">pyrC</name>
    <name evidence="8" type="ORF">EVG15_01310</name>
</gene>
<feature type="binding site" evidence="6">
    <location>
        <begin position="327"/>
        <end position="328"/>
    </location>
    <ligand>
        <name>substrate</name>
    </ligand>
</feature>
<dbReference type="SUPFAM" id="SSF51338">
    <property type="entry name" value="Composite domain of metallo-dependent hydrolases"/>
    <property type="match status" value="1"/>
</dbReference>
<evidence type="ECO:0000256" key="3">
    <source>
        <dbReference type="ARBA" id="ARBA00022723"/>
    </source>
</evidence>
<comment type="catalytic activity">
    <reaction evidence="6">
        <text>(S)-dihydroorotate + H2O = N-carbamoyl-L-aspartate + H(+)</text>
        <dbReference type="Rhea" id="RHEA:24296"/>
        <dbReference type="ChEBI" id="CHEBI:15377"/>
        <dbReference type="ChEBI" id="CHEBI:15378"/>
        <dbReference type="ChEBI" id="CHEBI:30864"/>
        <dbReference type="ChEBI" id="CHEBI:32814"/>
        <dbReference type="EC" id="3.5.2.3"/>
    </reaction>
</comment>
<dbReference type="PROSITE" id="PS00482">
    <property type="entry name" value="DIHYDROOROTASE_1"/>
    <property type="match status" value="1"/>
</dbReference>
<dbReference type="InterPro" id="IPR032466">
    <property type="entry name" value="Metal_Hydrolase"/>
</dbReference>
<dbReference type="GO" id="GO:0008270">
    <property type="term" value="F:zinc ion binding"/>
    <property type="evidence" value="ECO:0007669"/>
    <property type="project" value="UniProtKB-UniRule"/>
</dbReference>
<comment type="similarity">
    <text evidence="2 6">Belongs to the metallo-dependent hydrolases superfamily. DHOase family. Class I DHOase subfamily.</text>
</comment>
<comment type="function">
    <text evidence="1 6">Catalyzes the reversible cyclization of carbamoyl aspartate to dihydroorotate.</text>
</comment>
<dbReference type="CDD" id="cd01317">
    <property type="entry name" value="DHOase_IIa"/>
    <property type="match status" value="1"/>
</dbReference>
<feature type="domain" description="Dihydroorotase catalytic" evidence="7">
    <location>
        <begin position="56"/>
        <end position="241"/>
    </location>
</feature>
<accession>A0A519BQL2</accession>
<dbReference type="InterPro" id="IPR004722">
    <property type="entry name" value="DHOase"/>
</dbReference>
<dbReference type="HAMAP" id="MF_00220_B">
    <property type="entry name" value="PyrC_classI_B"/>
    <property type="match status" value="1"/>
</dbReference>
<evidence type="ECO:0000256" key="1">
    <source>
        <dbReference type="ARBA" id="ARBA00002368"/>
    </source>
</evidence>
<comment type="pathway">
    <text evidence="6">Pyrimidine metabolism; UMP biosynthesis via de novo pathway; (S)-dihydroorotate from bicarbonate: step 3/3.</text>
</comment>
<dbReference type="EMBL" id="SGBB01000001">
    <property type="protein sequence ID" value="RZD19548.1"/>
    <property type="molecule type" value="Genomic_DNA"/>
</dbReference>
<evidence type="ECO:0000256" key="6">
    <source>
        <dbReference type="HAMAP-Rule" id="MF_00220"/>
    </source>
</evidence>
<comment type="cofactor">
    <cofactor evidence="6">
        <name>Zn(2+)</name>
        <dbReference type="ChEBI" id="CHEBI:29105"/>
    </cofactor>
    <text evidence="6">Binds 2 Zn(2+) ions per subunit.</text>
</comment>
<evidence type="ECO:0000313" key="8">
    <source>
        <dbReference type="EMBL" id="RZD19548.1"/>
    </source>
</evidence>
<feature type="binding site" evidence="6">
    <location>
        <position position="64"/>
    </location>
    <ligand>
        <name>Zn(2+)</name>
        <dbReference type="ChEBI" id="CHEBI:29105"/>
        <label>1</label>
    </ligand>
</feature>
<evidence type="ECO:0000256" key="5">
    <source>
        <dbReference type="ARBA" id="ARBA00022975"/>
    </source>
</evidence>
<dbReference type="GO" id="GO:0006145">
    <property type="term" value="P:purine nucleobase catabolic process"/>
    <property type="evidence" value="ECO:0007669"/>
    <property type="project" value="TreeGrafter"/>
</dbReference>
<evidence type="ECO:0000256" key="2">
    <source>
        <dbReference type="ARBA" id="ARBA00010286"/>
    </source>
</evidence>
<dbReference type="GO" id="GO:0004151">
    <property type="term" value="F:dihydroorotase activity"/>
    <property type="evidence" value="ECO:0007669"/>
    <property type="project" value="UniProtKB-UniRule"/>
</dbReference>
<evidence type="ECO:0000313" key="9">
    <source>
        <dbReference type="Proteomes" id="UP000319296"/>
    </source>
</evidence>
<dbReference type="Gene3D" id="3.20.20.140">
    <property type="entry name" value="Metal-dependent hydrolases"/>
    <property type="match status" value="1"/>
</dbReference>
<feature type="binding site" evidence="6">
    <location>
        <position position="66"/>
    </location>
    <ligand>
        <name>Zn(2+)</name>
        <dbReference type="ChEBI" id="CHEBI:29105"/>
        <label>1</label>
    </ligand>
</feature>
<name>A0A519BQL2_9DELT</name>
<feature type="binding site" evidence="6">
    <location>
        <position position="98"/>
    </location>
    <ligand>
        <name>substrate</name>
    </ligand>
</feature>
<dbReference type="Pfam" id="PF12890">
    <property type="entry name" value="DHOase"/>
    <property type="match status" value="1"/>
</dbReference>
<dbReference type="AlphaFoldDB" id="A0A519BQL2"/>
<comment type="caution">
    <text evidence="8">The sequence shown here is derived from an EMBL/GenBank/DDBJ whole genome shotgun (WGS) entry which is preliminary data.</text>
</comment>
<feature type="binding site" evidence="6">
    <location>
        <position position="282"/>
    </location>
    <ligand>
        <name>substrate</name>
    </ligand>
</feature>
<dbReference type="NCBIfam" id="TIGR00857">
    <property type="entry name" value="pyrC_multi"/>
    <property type="match status" value="1"/>
</dbReference>
<dbReference type="InterPro" id="IPR050138">
    <property type="entry name" value="DHOase/Allantoinase_Hydrolase"/>
</dbReference>
<dbReference type="PROSITE" id="PS00483">
    <property type="entry name" value="DIHYDROOROTASE_2"/>
    <property type="match status" value="1"/>
</dbReference>
<dbReference type="InterPro" id="IPR002195">
    <property type="entry name" value="Dihydroorotase_CS"/>
</dbReference>
<feature type="active site" evidence="6">
    <location>
        <position position="309"/>
    </location>
</feature>
<keyword evidence="6" id="KW-0862">Zinc</keyword>
<feature type="binding site" evidence="6">
    <location>
        <position position="236"/>
    </location>
    <ligand>
        <name>Zn(2+)</name>
        <dbReference type="ChEBI" id="CHEBI:29105"/>
        <label>2</label>
    </ligand>
</feature>
<sequence length="427" mass="46917">MEKLLIKNGIVVDPATDTQVKRDIYIENGLIKEIAYESIGKNGIDINVIDANNLYVLPGLVDMHVHLREPGFEYKETIKTGMEAAIAGGFTSICCMPNSNPVNDCKEVNSFIINKAKSFDLCNLFTIGAISRGNKGLNLANIGDLKHSGAVGVSDDGRPVEDSSLMARALLYAKTFDMPVISHSEDIKLRGKGLMNEGIISHKLGVNGIPSASEEIAIFRDIKLAEYYGASLHIAHVSTKGSVELIKMAKNKGINITFETCPHYFSITEESLLSYNTNAKMNPPLRTMEDVNAIKNALKEGLFDVIASDHAPHSEDEKNTTLDEAPFGIIGLETSLALTLKLYHEKYLSMLDIAKLMSFNPARILKLQNRGGIRNGNIADITIVDPGKKWTYKKENIKSLSKNSPFINKIFKGAALYVIIKGKIFNL</sequence>
<dbReference type="GO" id="GO:0044205">
    <property type="term" value="P:'de novo' UMP biosynthetic process"/>
    <property type="evidence" value="ECO:0007669"/>
    <property type="project" value="UniProtKB-UniRule"/>
</dbReference>
<dbReference type="SUPFAM" id="SSF51556">
    <property type="entry name" value="Metallo-dependent hydrolases"/>
    <property type="match status" value="1"/>
</dbReference>
<feature type="binding site" evidence="6">
    <location>
        <position position="156"/>
    </location>
    <ligand>
        <name>Zn(2+)</name>
        <dbReference type="ChEBI" id="CHEBI:29105"/>
        <label>2</label>
    </ligand>
</feature>
<keyword evidence="5 6" id="KW-0665">Pyrimidine biosynthesis</keyword>
<dbReference type="InterPro" id="IPR011059">
    <property type="entry name" value="Metal-dep_hydrolase_composite"/>
</dbReference>
<feature type="binding site" evidence="6">
    <location>
        <position position="313"/>
    </location>
    <ligand>
        <name>substrate</name>
    </ligand>
</feature>
<dbReference type="GO" id="GO:0004038">
    <property type="term" value="F:allantoinase activity"/>
    <property type="evidence" value="ECO:0007669"/>
    <property type="project" value="TreeGrafter"/>
</dbReference>
<keyword evidence="4 6" id="KW-0378">Hydrolase</keyword>
<feature type="binding site" evidence="6">
    <location>
        <begin position="66"/>
        <end position="68"/>
    </location>
    <ligand>
        <name>substrate</name>
    </ligand>
</feature>
<dbReference type="EC" id="3.5.2.3" evidence="6"/>
<dbReference type="Gene3D" id="2.30.40.10">
    <property type="entry name" value="Urease, subunit C, domain 1"/>
    <property type="match status" value="1"/>
</dbReference>
<feature type="binding site" evidence="6">
    <location>
        <position position="156"/>
    </location>
    <ligand>
        <name>Zn(2+)</name>
        <dbReference type="ChEBI" id="CHEBI:29105"/>
        <label>1</label>
    </ligand>
</feature>
<evidence type="ECO:0000256" key="4">
    <source>
        <dbReference type="ARBA" id="ARBA00022801"/>
    </source>
</evidence>